<evidence type="ECO:0000313" key="10">
    <source>
        <dbReference type="RefSeq" id="XP_032836344.1"/>
    </source>
</evidence>
<gene>
    <name evidence="10" type="primary">LOC116957990</name>
</gene>
<dbReference type="InterPro" id="IPR009038">
    <property type="entry name" value="GOLD_dom"/>
</dbReference>
<dbReference type="InterPro" id="IPR015720">
    <property type="entry name" value="Emp24-like"/>
</dbReference>
<keyword evidence="3 7" id="KW-0812">Transmembrane</keyword>
<evidence type="ECO:0000256" key="2">
    <source>
        <dbReference type="ARBA" id="ARBA00007104"/>
    </source>
</evidence>
<dbReference type="AlphaFoldDB" id="A0AAJ7XIV4"/>
<name>A0AAJ7XIV4_PETMA</name>
<keyword evidence="5 7" id="KW-1133">Transmembrane helix</keyword>
<evidence type="ECO:0000256" key="4">
    <source>
        <dbReference type="ARBA" id="ARBA00022729"/>
    </source>
</evidence>
<feature type="transmembrane region" description="Helical" evidence="7">
    <location>
        <begin position="40"/>
        <end position="60"/>
    </location>
</feature>
<evidence type="ECO:0000256" key="1">
    <source>
        <dbReference type="ARBA" id="ARBA00004115"/>
    </source>
</evidence>
<evidence type="ECO:0000256" key="7">
    <source>
        <dbReference type="SAM" id="Phobius"/>
    </source>
</evidence>
<dbReference type="KEGG" id="pmrn:116957990"/>
<evidence type="ECO:0000256" key="6">
    <source>
        <dbReference type="ARBA" id="ARBA00023136"/>
    </source>
</evidence>
<keyword evidence="6 7" id="KW-0472">Membrane</keyword>
<evidence type="ECO:0000256" key="5">
    <source>
        <dbReference type="ARBA" id="ARBA00022989"/>
    </source>
</evidence>
<proteinExistence type="inferred from homology"/>
<comment type="similarity">
    <text evidence="2">Belongs to the EMP24/GP25L family.</text>
</comment>
<dbReference type="PANTHER" id="PTHR22811">
    <property type="entry name" value="TRANSMEMBRANE EMP24 DOMAIN-CONTAINING PROTEIN"/>
    <property type="match status" value="1"/>
</dbReference>
<comment type="subcellular location">
    <subcellularLocation>
        <location evidence="1">Endoplasmic reticulum membrane</location>
        <topology evidence="1">Single-pass type I membrane protein</topology>
    </subcellularLocation>
</comment>
<dbReference type="GO" id="GO:0005789">
    <property type="term" value="C:endoplasmic reticulum membrane"/>
    <property type="evidence" value="ECO:0007669"/>
    <property type="project" value="UniProtKB-SubCell"/>
</dbReference>
<reference evidence="10" key="1">
    <citation type="submission" date="2025-08" db="UniProtKB">
        <authorList>
            <consortium name="RefSeq"/>
        </authorList>
    </citation>
    <scope>IDENTIFICATION</scope>
    <source>
        <tissue evidence="10">Sperm</tissue>
    </source>
</reference>
<evidence type="ECO:0000259" key="8">
    <source>
        <dbReference type="Pfam" id="PF01105"/>
    </source>
</evidence>
<protein>
    <submittedName>
        <fullName evidence="10">Transmembrane emp24 domain-containing protein 3-like</fullName>
    </submittedName>
</protein>
<keyword evidence="9" id="KW-1185">Reference proteome</keyword>
<evidence type="ECO:0000256" key="3">
    <source>
        <dbReference type="ARBA" id="ARBA00022692"/>
    </source>
</evidence>
<dbReference type="Proteomes" id="UP001318040">
    <property type="component" value="Chromosome 68"/>
</dbReference>
<dbReference type="RefSeq" id="XP_032836344.1">
    <property type="nucleotide sequence ID" value="XM_032980453.1"/>
</dbReference>
<organism evidence="9 10">
    <name type="scientific">Petromyzon marinus</name>
    <name type="common">Sea lamprey</name>
    <dbReference type="NCBI Taxonomy" id="7757"/>
    <lineage>
        <taxon>Eukaryota</taxon>
        <taxon>Metazoa</taxon>
        <taxon>Chordata</taxon>
        <taxon>Craniata</taxon>
        <taxon>Vertebrata</taxon>
        <taxon>Cyclostomata</taxon>
        <taxon>Hyperoartia</taxon>
        <taxon>Petromyzontiformes</taxon>
        <taxon>Petromyzontidae</taxon>
        <taxon>Petromyzon</taxon>
    </lineage>
</organism>
<keyword evidence="4" id="KW-0732">Signal</keyword>
<evidence type="ECO:0000313" key="9">
    <source>
        <dbReference type="Proteomes" id="UP001318040"/>
    </source>
</evidence>
<feature type="domain" description="GOLD" evidence="8">
    <location>
        <begin position="1"/>
        <end position="65"/>
    </location>
</feature>
<sequence length="77" mass="8565">MESACVMIHEALKSVMSSLTNHRLEEAQDRSQAEHLNSRVMLWSVGKMLVLLSMVVRQVILLKSFADKHPGSSCVGL</sequence>
<accession>A0AAJ7XIV4</accession>
<dbReference type="Pfam" id="PF01105">
    <property type="entry name" value="EMP24_GP25L"/>
    <property type="match status" value="1"/>
</dbReference>